<gene>
    <name evidence="2" type="ORF">Nepgr_024126</name>
</gene>
<dbReference type="Proteomes" id="UP001279734">
    <property type="component" value="Unassembled WGS sequence"/>
</dbReference>
<keyword evidence="3" id="KW-1185">Reference proteome</keyword>
<comment type="caution">
    <text evidence="2">The sequence shown here is derived from an EMBL/GenBank/DDBJ whole genome shotgun (WGS) entry which is preliminary data.</text>
</comment>
<protein>
    <submittedName>
        <fullName evidence="2">Uncharacterized protein</fullName>
    </submittedName>
</protein>
<proteinExistence type="predicted"/>
<evidence type="ECO:0000256" key="1">
    <source>
        <dbReference type="SAM" id="MobiDB-lite"/>
    </source>
</evidence>
<accession>A0AAD3T3G3</accession>
<reference evidence="2" key="1">
    <citation type="submission" date="2023-05" db="EMBL/GenBank/DDBJ databases">
        <title>Nepenthes gracilis genome sequencing.</title>
        <authorList>
            <person name="Fukushima K."/>
        </authorList>
    </citation>
    <scope>NUCLEOTIDE SEQUENCE</scope>
    <source>
        <strain evidence="2">SING2019-196</strain>
    </source>
</reference>
<organism evidence="2 3">
    <name type="scientific">Nepenthes gracilis</name>
    <name type="common">Slender pitcher plant</name>
    <dbReference type="NCBI Taxonomy" id="150966"/>
    <lineage>
        <taxon>Eukaryota</taxon>
        <taxon>Viridiplantae</taxon>
        <taxon>Streptophyta</taxon>
        <taxon>Embryophyta</taxon>
        <taxon>Tracheophyta</taxon>
        <taxon>Spermatophyta</taxon>
        <taxon>Magnoliopsida</taxon>
        <taxon>eudicotyledons</taxon>
        <taxon>Gunneridae</taxon>
        <taxon>Pentapetalae</taxon>
        <taxon>Caryophyllales</taxon>
        <taxon>Nepenthaceae</taxon>
        <taxon>Nepenthes</taxon>
    </lineage>
</organism>
<sequence length="134" mass="14550">MAQSHLPPFAVHEKKSASERQVNTEQASMVFSPLTYMSKRVPVLITNPRSHFPRYKAPNFPQPVTKLPSANAVKPSAPITRIRVPNVGTIIVAIAPIFTHGVSHQEVSSLKVTHFRAALGDPSLPVPGCPKALD</sequence>
<evidence type="ECO:0000313" key="2">
    <source>
        <dbReference type="EMBL" id="GMH22283.1"/>
    </source>
</evidence>
<dbReference type="AlphaFoldDB" id="A0AAD3T3G3"/>
<feature type="region of interest" description="Disordered" evidence="1">
    <location>
        <begin position="1"/>
        <end position="24"/>
    </location>
</feature>
<name>A0AAD3T3G3_NEPGR</name>
<evidence type="ECO:0000313" key="3">
    <source>
        <dbReference type="Proteomes" id="UP001279734"/>
    </source>
</evidence>
<dbReference type="EMBL" id="BSYO01000024">
    <property type="protein sequence ID" value="GMH22283.1"/>
    <property type="molecule type" value="Genomic_DNA"/>
</dbReference>